<protein>
    <submittedName>
        <fullName evidence="2">Uncharacterized protein</fullName>
    </submittedName>
</protein>
<accession>A0A7J0EGX5</accession>
<comment type="caution">
    <text evidence="2">The sequence shown here is derived from an EMBL/GenBank/DDBJ whole genome shotgun (WGS) entry which is preliminary data.</text>
</comment>
<name>A0A7J0EGX5_9ERIC</name>
<keyword evidence="3" id="KW-1185">Reference proteome</keyword>
<dbReference type="EMBL" id="BJWL01000004">
    <property type="protein sequence ID" value="GFY85734.1"/>
    <property type="molecule type" value="Genomic_DNA"/>
</dbReference>
<evidence type="ECO:0000256" key="1">
    <source>
        <dbReference type="SAM" id="MobiDB-lite"/>
    </source>
</evidence>
<evidence type="ECO:0000313" key="3">
    <source>
        <dbReference type="Proteomes" id="UP000585474"/>
    </source>
</evidence>
<sequence>MATELNEPAEISGRLSFDRRVSEEELESELAESSISLSSYLDFEANFLGTEGFKNASSSIAAASFAPNELIWEEARFELKSQQQPLPCFELLDRNFECPDDGLVHTDSALDENCDSNNGDSEHAEKKNKTEGEVVSQMDKIEDDIGGNLEPSARVKLYHPLNQVIGDVLALMKTSGR</sequence>
<reference evidence="2 3" key="1">
    <citation type="submission" date="2019-07" db="EMBL/GenBank/DDBJ databases">
        <title>De Novo Assembly of kiwifruit Actinidia rufa.</title>
        <authorList>
            <person name="Sugita-Konishi S."/>
            <person name="Sato K."/>
            <person name="Mori E."/>
            <person name="Abe Y."/>
            <person name="Kisaki G."/>
            <person name="Hamano K."/>
            <person name="Suezawa K."/>
            <person name="Otani M."/>
            <person name="Fukuda T."/>
            <person name="Manabe T."/>
            <person name="Gomi K."/>
            <person name="Tabuchi M."/>
            <person name="Akimitsu K."/>
            <person name="Kataoka I."/>
        </authorList>
    </citation>
    <scope>NUCLEOTIDE SEQUENCE [LARGE SCALE GENOMIC DNA]</scope>
    <source>
        <strain evidence="3">cv. Fuchu</strain>
    </source>
</reference>
<gene>
    <name evidence="2" type="ORF">Acr_04g0004720</name>
</gene>
<dbReference type="Proteomes" id="UP000585474">
    <property type="component" value="Unassembled WGS sequence"/>
</dbReference>
<dbReference type="AlphaFoldDB" id="A0A7J0EGX5"/>
<evidence type="ECO:0000313" key="2">
    <source>
        <dbReference type="EMBL" id="GFY85734.1"/>
    </source>
</evidence>
<organism evidence="2 3">
    <name type="scientific">Actinidia rufa</name>
    <dbReference type="NCBI Taxonomy" id="165716"/>
    <lineage>
        <taxon>Eukaryota</taxon>
        <taxon>Viridiplantae</taxon>
        <taxon>Streptophyta</taxon>
        <taxon>Embryophyta</taxon>
        <taxon>Tracheophyta</taxon>
        <taxon>Spermatophyta</taxon>
        <taxon>Magnoliopsida</taxon>
        <taxon>eudicotyledons</taxon>
        <taxon>Gunneridae</taxon>
        <taxon>Pentapetalae</taxon>
        <taxon>asterids</taxon>
        <taxon>Ericales</taxon>
        <taxon>Actinidiaceae</taxon>
        <taxon>Actinidia</taxon>
    </lineage>
</organism>
<feature type="compositionally biased region" description="Basic and acidic residues" evidence="1">
    <location>
        <begin position="120"/>
        <end position="132"/>
    </location>
</feature>
<proteinExistence type="predicted"/>
<feature type="region of interest" description="Disordered" evidence="1">
    <location>
        <begin position="115"/>
        <end position="134"/>
    </location>
</feature>